<dbReference type="AlphaFoldDB" id="A0A7Y9S7Y5"/>
<keyword evidence="2" id="KW-0805">Transcription regulation</keyword>
<gene>
    <name evidence="10" type="ORF">FHU41_002614</name>
</gene>
<evidence type="ECO:0000256" key="2">
    <source>
        <dbReference type="ARBA" id="ARBA00023015"/>
    </source>
</evidence>
<evidence type="ECO:0000259" key="9">
    <source>
        <dbReference type="Pfam" id="PF08281"/>
    </source>
</evidence>
<feature type="compositionally biased region" description="Polar residues" evidence="6">
    <location>
        <begin position="308"/>
        <end position="323"/>
    </location>
</feature>
<keyword evidence="3" id="KW-0731">Sigma factor</keyword>
<proteinExistence type="inferred from homology"/>
<dbReference type="Gene3D" id="1.10.1740.10">
    <property type="match status" value="1"/>
</dbReference>
<dbReference type="EMBL" id="JACBYQ010000002">
    <property type="protein sequence ID" value="NYE96364.1"/>
    <property type="molecule type" value="Genomic_DNA"/>
</dbReference>
<dbReference type="InterPro" id="IPR013324">
    <property type="entry name" value="RNA_pol_sigma_r3/r4-like"/>
</dbReference>
<feature type="compositionally biased region" description="Low complexity" evidence="6">
    <location>
        <begin position="324"/>
        <end position="345"/>
    </location>
</feature>
<evidence type="ECO:0000256" key="1">
    <source>
        <dbReference type="ARBA" id="ARBA00010641"/>
    </source>
</evidence>
<feature type="transmembrane region" description="Helical" evidence="7">
    <location>
        <begin position="232"/>
        <end position="249"/>
    </location>
</feature>
<dbReference type="NCBIfam" id="TIGR02937">
    <property type="entry name" value="sigma70-ECF"/>
    <property type="match status" value="1"/>
</dbReference>
<dbReference type="PANTHER" id="PTHR43133">
    <property type="entry name" value="RNA POLYMERASE ECF-TYPE SIGMA FACTO"/>
    <property type="match status" value="1"/>
</dbReference>
<reference evidence="10 11" key="1">
    <citation type="submission" date="2020-07" db="EMBL/GenBank/DDBJ databases">
        <title>Sequencing the genomes of 1000 actinobacteria strains.</title>
        <authorList>
            <person name="Klenk H.-P."/>
        </authorList>
    </citation>
    <scope>NUCLEOTIDE SEQUENCE [LARGE SCALE GENOMIC DNA]</scope>
    <source>
        <strain evidence="10 11">DSM 102047</strain>
    </source>
</reference>
<dbReference type="InterPro" id="IPR013325">
    <property type="entry name" value="RNA_pol_sigma_r2"/>
</dbReference>
<dbReference type="InterPro" id="IPR014284">
    <property type="entry name" value="RNA_pol_sigma-70_dom"/>
</dbReference>
<dbReference type="InterPro" id="IPR007627">
    <property type="entry name" value="RNA_pol_sigma70_r2"/>
</dbReference>
<keyword evidence="5" id="KW-0804">Transcription</keyword>
<keyword evidence="7" id="KW-0472">Membrane</keyword>
<evidence type="ECO:0000256" key="5">
    <source>
        <dbReference type="ARBA" id="ARBA00023163"/>
    </source>
</evidence>
<protein>
    <submittedName>
        <fullName evidence="10">RNA polymerase sigma factor (Sigma-70 family)</fullName>
    </submittedName>
</protein>
<dbReference type="GO" id="GO:0006352">
    <property type="term" value="P:DNA-templated transcription initiation"/>
    <property type="evidence" value="ECO:0007669"/>
    <property type="project" value="InterPro"/>
</dbReference>
<comment type="caution">
    <text evidence="10">The sequence shown here is derived from an EMBL/GenBank/DDBJ whole genome shotgun (WGS) entry which is preliminary data.</text>
</comment>
<name>A0A7Y9S7Y5_9MICC</name>
<evidence type="ECO:0000256" key="3">
    <source>
        <dbReference type="ARBA" id="ARBA00023082"/>
    </source>
</evidence>
<keyword evidence="11" id="KW-1185">Reference proteome</keyword>
<feature type="region of interest" description="Disordered" evidence="6">
    <location>
        <begin position="298"/>
        <end position="345"/>
    </location>
</feature>
<keyword evidence="7" id="KW-0812">Transmembrane</keyword>
<comment type="similarity">
    <text evidence="1">Belongs to the sigma-70 factor family. ECF subfamily.</text>
</comment>
<evidence type="ECO:0000313" key="10">
    <source>
        <dbReference type="EMBL" id="NYE96364.1"/>
    </source>
</evidence>
<dbReference type="SUPFAM" id="SSF88946">
    <property type="entry name" value="Sigma2 domain of RNA polymerase sigma factors"/>
    <property type="match status" value="1"/>
</dbReference>
<organism evidence="10 11">
    <name type="scientific">Psychromicrobium silvestre</name>
    <dbReference type="NCBI Taxonomy" id="1645614"/>
    <lineage>
        <taxon>Bacteria</taxon>
        <taxon>Bacillati</taxon>
        <taxon>Actinomycetota</taxon>
        <taxon>Actinomycetes</taxon>
        <taxon>Micrococcales</taxon>
        <taxon>Micrococcaceae</taxon>
        <taxon>Psychromicrobium</taxon>
    </lineage>
</organism>
<dbReference type="PANTHER" id="PTHR43133:SF8">
    <property type="entry name" value="RNA POLYMERASE SIGMA FACTOR HI_1459-RELATED"/>
    <property type="match status" value="1"/>
</dbReference>
<dbReference type="Proteomes" id="UP000521748">
    <property type="component" value="Unassembled WGS sequence"/>
</dbReference>
<evidence type="ECO:0000256" key="6">
    <source>
        <dbReference type="SAM" id="MobiDB-lite"/>
    </source>
</evidence>
<dbReference type="GO" id="GO:0016987">
    <property type="term" value="F:sigma factor activity"/>
    <property type="evidence" value="ECO:0007669"/>
    <property type="project" value="UniProtKB-KW"/>
</dbReference>
<evidence type="ECO:0000256" key="4">
    <source>
        <dbReference type="ARBA" id="ARBA00023125"/>
    </source>
</evidence>
<dbReference type="Pfam" id="PF08281">
    <property type="entry name" value="Sigma70_r4_2"/>
    <property type="match status" value="1"/>
</dbReference>
<sequence>MGLSDEELLVRARDGEVEAFEKLFIRHRQQGYWIARRYCGNSSDADDVLSDAFTYVLARIQAGEGPREAFRPYLLTAVSRIAQRYNLVNNRTTPTDDLSVIDTETIDDNRVIRQAETELVAKSFTDLPPRWRSVLWLSEVDGLKPREVAPFLGIKANAVSVLLNRAKRGLRENFIDNYVARQNFPECENFKNQAKLLVQAGMSAKDNEELRAHAAECHWCNGLLGYLDDTKIGMRGVVFPAVTGLAFLLPSEDHSTRVAAIVGRRSWQVLAIAAGSVLLLCIGLIIWQLTLPEPNVSAAPPDDPNGVALQSASPTASGAQSPMGSTSASPSSSSSGTSTASPTSSVFAPSKLLPYTGVTVSGTGVGSTRRVLLGFQLTAGTVPGTTTMTITVKGPYQLSGGVPAAPGWKCVGTGAVGQWKCQSTSSASEGRIGFVLVQGSGQGDGSIEYLMQSASAGQIQGIVPLTDR</sequence>
<evidence type="ECO:0000313" key="11">
    <source>
        <dbReference type="Proteomes" id="UP000521748"/>
    </source>
</evidence>
<evidence type="ECO:0000256" key="7">
    <source>
        <dbReference type="SAM" id="Phobius"/>
    </source>
</evidence>
<keyword evidence="4" id="KW-0238">DNA-binding</keyword>
<dbReference type="GO" id="GO:0003677">
    <property type="term" value="F:DNA binding"/>
    <property type="evidence" value="ECO:0007669"/>
    <property type="project" value="UniProtKB-KW"/>
</dbReference>
<feature type="domain" description="RNA polymerase sigma-70 region 2" evidence="8">
    <location>
        <begin position="23"/>
        <end position="85"/>
    </location>
</feature>
<dbReference type="SUPFAM" id="SSF88659">
    <property type="entry name" value="Sigma3 and sigma4 domains of RNA polymerase sigma factors"/>
    <property type="match status" value="1"/>
</dbReference>
<evidence type="ECO:0000259" key="8">
    <source>
        <dbReference type="Pfam" id="PF04542"/>
    </source>
</evidence>
<feature type="domain" description="RNA polymerase sigma factor 70 region 4 type 2" evidence="9">
    <location>
        <begin position="127"/>
        <end position="168"/>
    </location>
</feature>
<dbReference type="Pfam" id="PF04542">
    <property type="entry name" value="Sigma70_r2"/>
    <property type="match status" value="1"/>
</dbReference>
<dbReference type="InterPro" id="IPR039425">
    <property type="entry name" value="RNA_pol_sigma-70-like"/>
</dbReference>
<keyword evidence="7" id="KW-1133">Transmembrane helix</keyword>
<accession>A0A7Y9S7Y5</accession>
<dbReference type="Gene3D" id="1.10.10.10">
    <property type="entry name" value="Winged helix-like DNA-binding domain superfamily/Winged helix DNA-binding domain"/>
    <property type="match status" value="1"/>
</dbReference>
<feature type="transmembrane region" description="Helical" evidence="7">
    <location>
        <begin position="269"/>
        <end position="289"/>
    </location>
</feature>
<dbReference type="InterPro" id="IPR036388">
    <property type="entry name" value="WH-like_DNA-bd_sf"/>
</dbReference>
<dbReference type="InterPro" id="IPR013249">
    <property type="entry name" value="RNA_pol_sigma70_r4_t2"/>
</dbReference>